<organism evidence="1">
    <name type="scientific">marine sediment metagenome</name>
    <dbReference type="NCBI Taxonomy" id="412755"/>
    <lineage>
        <taxon>unclassified sequences</taxon>
        <taxon>metagenomes</taxon>
        <taxon>ecological metagenomes</taxon>
    </lineage>
</organism>
<evidence type="ECO:0000313" key="1">
    <source>
        <dbReference type="EMBL" id="KKN74076.1"/>
    </source>
</evidence>
<evidence type="ECO:0008006" key="2">
    <source>
        <dbReference type="Google" id="ProtNLM"/>
    </source>
</evidence>
<dbReference type="Pfam" id="PF03692">
    <property type="entry name" value="CxxCxxCC"/>
    <property type="match status" value="1"/>
</dbReference>
<accession>A0A0F9VKP4</accession>
<dbReference type="AlphaFoldDB" id="A0A0F9VKP4"/>
<comment type="caution">
    <text evidence="1">The sequence shown here is derived from an EMBL/GenBank/DDBJ whole genome shotgun (WGS) entry which is preliminary data.</text>
</comment>
<dbReference type="InterPro" id="IPR005358">
    <property type="entry name" value="Puta_zinc/iron-chelating_dom"/>
</dbReference>
<gene>
    <name evidence="1" type="ORF">LCGC14_0394160</name>
</gene>
<protein>
    <recommendedName>
        <fullName evidence="2">Zinc/iron-chelating domain-containing protein</fullName>
    </recommendedName>
</protein>
<proteinExistence type="predicted"/>
<reference evidence="1" key="1">
    <citation type="journal article" date="2015" name="Nature">
        <title>Complex archaea that bridge the gap between prokaryotes and eukaryotes.</title>
        <authorList>
            <person name="Spang A."/>
            <person name="Saw J.H."/>
            <person name="Jorgensen S.L."/>
            <person name="Zaremba-Niedzwiedzka K."/>
            <person name="Martijn J."/>
            <person name="Lind A.E."/>
            <person name="van Eijk R."/>
            <person name="Schleper C."/>
            <person name="Guy L."/>
            <person name="Ettema T.J."/>
        </authorList>
    </citation>
    <scope>NUCLEOTIDE SEQUENCE</scope>
</reference>
<sequence length="96" mass="10471">MVITYKCEGCGACCTVNNPFTGLERCPKLTEDNRCSIYATRPDMCRSRKVADALGLTDEEYDELANGSRRFLRELVYGGDVNPTPLSGGIKDAVAS</sequence>
<dbReference type="EMBL" id="LAZR01000332">
    <property type="protein sequence ID" value="KKN74076.1"/>
    <property type="molecule type" value="Genomic_DNA"/>
</dbReference>
<name>A0A0F9VKP4_9ZZZZ</name>